<evidence type="ECO:0000256" key="3">
    <source>
        <dbReference type="ARBA" id="ARBA00022741"/>
    </source>
</evidence>
<dbReference type="GO" id="GO:0043531">
    <property type="term" value="F:ADP binding"/>
    <property type="evidence" value="ECO:0007669"/>
    <property type="project" value="UniProtKB-UniRule"/>
</dbReference>
<comment type="catalytic activity">
    <reaction evidence="5">
        <text>[pyruvate, water dikinase] + ADP = [pyruvate, water dikinase]-phosphate + AMP + H(+)</text>
        <dbReference type="Rhea" id="RHEA:46020"/>
        <dbReference type="Rhea" id="RHEA-COMP:11425"/>
        <dbReference type="Rhea" id="RHEA-COMP:11426"/>
        <dbReference type="ChEBI" id="CHEBI:15378"/>
        <dbReference type="ChEBI" id="CHEBI:43176"/>
        <dbReference type="ChEBI" id="CHEBI:68546"/>
        <dbReference type="ChEBI" id="CHEBI:456215"/>
        <dbReference type="ChEBI" id="CHEBI:456216"/>
        <dbReference type="EC" id="2.7.11.33"/>
    </reaction>
</comment>
<keyword evidence="1 5" id="KW-0723">Serine/threonine-protein kinase</keyword>
<dbReference type="EC" id="2.7.4.28" evidence="5"/>
<comment type="function">
    <text evidence="5">Bifunctional serine/threonine kinase and phosphorylase involved in the regulation of the phosphoenolpyruvate synthase (PEPS) by catalyzing its phosphorylation/dephosphorylation.</text>
</comment>
<sequence>MWQSVENCASSRAPTEPAGFCGTARAGHERGAPAAGRFDSSALSRSRFPAHLPFTFTTPLMPPTVFIVSDGTGITAETFAHSILSQFDQKFRLVRVPFVDSTEKAYATLEKINEAVVQDGRRPIVFTTLVDSSSNQIVKGSNALVLDMFQTFVEPLEQELELKSSHAMGRGHQNADTEEYKNRIEAINFSLAHDDGQSNRNLADADVILVGVSRSGKTPTSLYLAMQYGVKAANYPLIPEDFERGKLPTPLREHRQKMFGLSIDPQRLSEIRNERRPGSKYAAPENCRYEINEAETMMRREGIKWLSSTHKSIEEIATTILQEIKLDRPSY</sequence>
<protein>
    <recommendedName>
        <fullName evidence="5">Putative phosphoenolpyruvate synthase regulatory protein</fullName>
        <shortName evidence="5">PEP synthase regulatory protein</shortName>
        <shortName evidence="5">PSRP</shortName>
        <ecNumber evidence="5">2.7.11.33</ecNumber>
        <ecNumber evidence="5">2.7.4.28</ecNumber>
    </recommendedName>
    <alternativeName>
        <fullName evidence="5">Pyruvate, water dikinase regulatory protein</fullName>
    </alternativeName>
</protein>
<keyword evidence="4 5" id="KW-0418">Kinase</keyword>
<dbReference type="PANTHER" id="PTHR31756:SF3">
    <property type="entry name" value="PYRUVATE, PHOSPHATE DIKINASE REGULATORY PROTEIN 1, CHLOROPLASTIC"/>
    <property type="match status" value="1"/>
</dbReference>
<evidence type="ECO:0000256" key="1">
    <source>
        <dbReference type="ARBA" id="ARBA00022527"/>
    </source>
</evidence>
<dbReference type="GO" id="GO:0005524">
    <property type="term" value="F:ATP binding"/>
    <property type="evidence" value="ECO:0007669"/>
    <property type="project" value="InterPro"/>
</dbReference>
<name>A0A1H0ZHS9_9BURK</name>
<evidence type="ECO:0000313" key="7">
    <source>
        <dbReference type="EMBL" id="SDQ27028.1"/>
    </source>
</evidence>
<keyword evidence="8" id="KW-1185">Reference proteome</keyword>
<gene>
    <name evidence="7" type="ORF">SAMN05445850_0058</name>
</gene>
<evidence type="ECO:0000256" key="6">
    <source>
        <dbReference type="SAM" id="MobiDB-lite"/>
    </source>
</evidence>
<keyword evidence="3 5" id="KW-0547">Nucleotide-binding</keyword>
<dbReference type="PANTHER" id="PTHR31756">
    <property type="entry name" value="PYRUVATE, PHOSPHATE DIKINASE REGULATORY PROTEIN 1, CHLOROPLASTIC"/>
    <property type="match status" value="1"/>
</dbReference>
<dbReference type="InterPro" id="IPR026530">
    <property type="entry name" value="PSRP"/>
</dbReference>
<dbReference type="Pfam" id="PF03618">
    <property type="entry name" value="Kinase-PPPase"/>
    <property type="match status" value="1"/>
</dbReference>
<dbReference type="EC" id="2.7.11.33" evidence="5"/>
<feature type="region of interest" description="Disordered" evidence="6">
    <location>
        <begin position="1"/>
        <end position="26"/>
    </location>
</feature>
<dbReference type="NCBIfam" id="NF003742">
    <property type="entry name" value="PRK05339.1"/>
    <property type="match status" value="1"/>
</dbReference>
<evidence type="ECO:0000256" key="4">
    <source>
        <dbReference type="ARBA" id="ARBA00022777"/>
    </source>
</evidence>
<feature type="binding site" evidence="5">
    <location>
        <begin position="211"/>
        <end position="218"/>
    </location>
    <ligand>
        <name>ADP</name>
        <dbReference type="ChEBI" id="CHEBI:456216"/>
    </ligand>
</feature>
<evidence type="ECO:0000256" key="2">
    <source>
        <dbReference type="ARBA" id="ARBA00022679"/>
    </source>
</evidence>
<dbReference type="GO" id="GO:0004674">
    <property type="term" value="F:protein serine/threonine kinase activity"/>
    <property type="evidence" value="ECO:0007669"/>
    <property type="project" value="UniProtKB-UniRule"/>
</dbReference>
<dbReference type="InterPro" id="IPR005177">
    <property type="entry name" value="Kinase-pyrophosphorylase"/>
</dbReference>
<dbReference type="AlphaFoldDB" id="A0A1H0ZHS9"/>
<evidence type="ECO:0000313" key="8">
    <source>
        <dbReference type="Proteomes" id="UP000199365"/>
    </source>
</evidence>
<dbReference type="GO" id="GO:0016776">
    <property type="term" value="F:phosphotransferase activity, phosphate group as acceptor"/>
    <property type="evidence" value="ECO:0007669"/>
    <property type="project" value="UniProtKB-UniRule"/>
</dbReference>
<accession>A0A1H0ZHS9</accession>
<reference evidence="8" key="1">
    <citation type="submission" date="2016-10" db="EMBL/GenBank/DDBJ databases">
        <authorList>
            <person name="Varghese N."/>
            <person name="Submissions S."/>
        </authorList>
    </citation>
    <scope>NUCLEOTIDE SEQUENCE [LARGE SCALE GENOMIC DNA]</scope>
    <source>
        <strain evidence="8">DUS833</strain>
    </source>
</reference>
<comment type="catalytic activity">
    <reaction evidence="5">
        <text>[pyruvate, water dikinase]-phosphate + phosphate + H(+) = [pyruvate, water dikinase] + diphosphate</text>
        <dbReference type="Rhea" id="RHEA:48580"/>
        <dbReference type="Rhea" id="RHEA-COMP:11425"/>
        <dbReference type="Rhea" id="RHEA-COMP:11426"/>
        <dbReference type="ChEBI" id="CHEBI:15378"/>
        <dbReference type="ChEBI" id="CHEBI:33019"/>
        <dbReference type="ChEBI" id="CHEBI:43176"/>
        <dbReference type="ChEBI" id="CHEBI:43474"/>
        <dbReference type="ChEBI" id="CHEBI:68546"/>
        <dbReference type="EC" id="2.7.4.28"/>
    </reaction>
</comment>
<feature type="compositionally biased region" description="Polar residues" evidence="6">
    <location>
        <begin position="1"/>
        <end position="13"/>
    </location>
</feature>
<keyword evidence="2 5" id="KW-0808">Transferase</keyword>
<dbReference type="HAMAP" id="MF_01062">
    <property type="entry name" value="PSRP"/>
    <property type="match status" value="1"/>
</dbReference>
<comment type="similarity">
    <text evidence="5">Belongs to the pyruvate, phosphate/water dikinase regulatory protein family. PSRP subfamily.</text>
</comment>
<evidence type="ECO:0000256" key="5">
    <source>
        <dbReference type="HAMAP-Rule" id="MF_01062"/>
    </source>
</evidence>
<organism evidence="7 8">
    <name type="scientific">Paraburkholderia tuberum</name>
    <dbReference type="NCBI Taxonomy" id="157910"/>
    <lineage>
        <taxon>Bacteria</taxon>
        <taxon>Pseudomonadati</taxon>
        <taxon>Pseudomonadota</taxon>
        <taxon>Betaproteobacteria</taxon>
        <taxon>Burkholderiales</taxon>
        <taxon>Burkholderiaceae</taxon>
        <taxon>Paraburkholderia</taxon>
    </lineage>
</organism>
<proteinExistence type="inferred from homology"/>
<dbReference type="EMBL" id="FNKX01000001">
    <property type="protein sequence ID" value="SDQ27028.1"/>
    <property type="molecule type" value="Genomic_DNA"/>
</dbReference>
<dbReference type="Proteomes" id="UP000199365">
    <property type="component" value="Unassembled WGS sequence"/>
</dbReference>
<dbReference type="STRING" id="157910.SAMN05445850_0058"/>